<name>A0AAN8WI34_HALRR</name>
<evidence type="ECO:0000256" key="10">
    <source>
        <dbReference type="SAM" id="Phobius"/>
    </source>
</evidence>
<dbReference type="PRINTS" id="PR00237">
    <property type="entry name" value="GPCRRHODOPSN"/>
</dbReference>
<proteinExistence type="inferred from homology"/>
<dbReference type="AlphaFoldDB" id="A0AAN8WI34"/>
<dbReference type="InterPro" id="IPR000276">
    <property type="entry name" value="GPCR_Rhodpsn"/>
</dbReference>
<evidence type="ECO:0000256" key="6">
    <source>
        <dbReference type="ARBA" id="ARBA00023040"/>
    </source>
</evidence>
<evidence type="ECO:0000256" key="2">
    <source>
        <dbReference type="ARBA" id="ARBA00010663"/>
    </source>
</evidence>
<keyword evidence="7 10" id="KW-0472">Membrane</keyword>
<dbReference type="InterPro" id="IPR017452">
    <property type="entry name" value="GPCR_Rhodpsn_7TM"/>
</dbReference>
<keyword evidence="4 10" id="KW-0812">Transmembrane</keyword>
<organism evidence="12 13">
    <name type="scientific">Halocaridina rubra</name>
    <name type="common">Hawaiian red shrimp</name>
    <dbReference type="NCBI Taxonomy" id="373956"/>
    <lineage>
        <taxon>Eukaryota</taxon>
        <taxon>Metazoa</taxon>
        <taxon>Ecdysozoa</taxon>
        <taxon>Arthropoda</taxon>
        <taxon>Crustacea</taxon>
        <taxon>Multicrustacea</taxon>
        <taxon>Malacostraca</taxon>
        <taxon>Eumalacostraca</taxon>
        <taxon>Eucarida</taxon>
        <taxon>Decapoda</taxon>
        <taxon>Pleocyemata</taxon>
        <taxon>Caridea</taxon>
        <taxon>Atyoidea</taxon>
        <taxon>Atyidae</taxon>
        <taxon>Halocaridina</taxon>
    </lineage>
</organism>
<dbReference type="GO" id="GO:0043005">
    <property type="term" value="C:neuron projection"/>
    <property type="evidence" value="ECO:0007669"/>
    <property type="project" value="TreeGrafter"/>
</dbReference>
<dbReference type="SUPFAM" id="SSF81321">
    <property type="entry name" value="Family A G protein-coupled receptor-like"/>
    <property type="match status" value="1"/>
</dbReference>
<dbReference type="GO" id="GO:0005886">
    <property type="term" value="C:plasma membrane"/>
    <property type="evidence" value="ECO:0007669"/>
    <property type="project" value="UniProtKB-SubCell"/>
</dbReference>
<comment type="caution">
    <text evidence="12">The sequence shown here is derived from an EMBL/GenBank/DDBJ whole genome shotgun (WGS) entry which is preliminary data.</text>
</comment>
<dbReference type="PROSITE" id="PS50262">
    <property type="entry name" value="G_PROTEIN_RECEP_F1_2"/>
    <property type="match status" value="1"/>
</dbReference>
<dbReference type="PANTHER" id="PTHR24229:SF40">
    <property type="entry name" value="ALLATOSTATIN C RECEPTOR 1-RELATED"/>
    <property type="match status" value="1"/>
</dbReference>
<feature type="transmembrane region" description="Helical" evidence="10">
    <location>
        <begin position="135"/>
        <end position="155"/>
    </location>
</feature>
<reference evidence="12 13" key="1">
    <citation type="submission" date="2023-11" db="EMBL/GenBank/DDBJ databases">
        <title>Halocaridina rubra genome assembly.</title>
        <authorList>
            <person name="Smith C."/>
        </authorList>
    </citation>
    <scope>NUCLEOTIDE SEQUENCE [LARGE SCALE GENOMIC DNA]</scope>
    <source>
        <strain evidence="12">EP-1</strain>
        <tissue evidence="12">Whole</tissue>
    </source>
</reference>
<dbReference type="GO" id="GO:0007218">
    <property type="term" value="P:neuropeptide signaling pathway"/>
    <property type="evidence" value="ECO:0007669"/>
    <property type="project" value="TreeGrafter"/>
</dbReference>
<evidence type="ECO:0000256" key="8">
    <source>
        <dbReference type="ARBA" id="ARBA00023170"/>
    </source>
</evidence>
<dbReference type="CDD" id="cd00637">
    <property type="entry name" value="7tm_classA_rhodopsin-like"/>
    <property type="match status" value="1"/>
</dbReference>
<comment type="similarity">
    <text evidence="2">Belongs to the G-protein coupled receptor 1 family.</text>
</comment>
<dbReference type="Gene3D" id="1.20.1070.10">
    <property type="entry name" value="Rhodopsin 7-helix transmembrane proteins"/>
    <property type="match status" value="1"/>
</dbReference>
<gene>
    <name evidence="12" type="ORF">SK128_007407</name>
</gene>
<sequence length="352" mass="39193">MSSTAAFNLQIHEKSDLRPALHIKMSYGNMTCPEGSFFCNDTQHLLHETIHPAMIFQATVMAIAALLGLIGNSTIVITIAGRSSLHNVPNLYILNRAIADILTVLMTPLGIITIAKGTYIFGPIVCKLSSAVLQTSIMASAAFFAFMCIDCYLSGREHMHPPLFRVTVLKVVSGITWGGGAFLAVPMYLSTRHNVFGYKTVCLEGPLYHHEFNMVRITAIFIVFVVPLVMIWVFISLTHPPKGSSHVASSDDIERDSISQRTKQLRRLIVALAVVYTVCQLPYWLSQISFTMGNPRFIALYLFYAMVSLIDVNIALNALTSIVYCPDLKRTILFCFPEYPEHPRVMVQMTPI</sequence>
<keyword evidence="13" id="KW-1185">Reference proteome</keyword>
<dbReference type="EMBL" id="JAXCGZ010019089">
    <property type="protein sequence ID" value="KAK7066645.1"/>
    <property type="molecule type" value="Genomic_DNA"/>
</dbReference>
<feature type="transmembrane region" description="Helical" evidence="10">
    <location>
        <begin position="93"/>
        <end position="115"/>
    </location>
</feature>
<keyword evidence="5 10" id="KW-1133">Transmembrane helix</keyword>
<evidence type="ECO:0000259" key="11">
    <source>
        <dbReference type="PROSITE" id="PS50262"/>
    </source>
</evidence>
<feature type="transmembrane region" description="Helical" evidence="10">
    <location>
        <begin position="265"/>
        <end position="285"/>
    </location>
</feature>
<evidence type="ECO:0000256" key="5">
    <source>
        <dbReference type="ARBA" id="ARBA00022989"/>
    </source>
</evidence>
<evidence type="ECO:0000256" key="4">
    <source>
        <dbReference type="ARBA" id="ARBA00022692"/>
    </source>
</evidence>
<evidence type="ECO:0000256" key="9">
    <source>
        <dbReference type="ARBA" id="ARBA00023224"/>
    </source>
</evidence>
<evidence type="ECO:0000256" key="1">
    <source>
        <dbReference type="ARBA" id="ARBA00004651"/>
    </source>
</evidence>
<accession>A0AAN8WI34</accession>
<evidence type="ECO:0000256" key="7">
    <source>
        <dbReference type="ARBA" id="ARBA00023136"/>
    </source>
</evidence>
<feature type="transmembrane region" description="Helical" evidence="10">
    <location>
        <begin position="214"/>
        <end position="235"/>
    </location>
</feature>
<feature type="transmembrane region" description="Helical" evidence="10">
    <location>
        <begin position="297"/>
        <end position="324"/>
    </location>
</feature>
<evidence type="ECO:0000313" key="13">
    <source>
        <dbReference type="Proteomes" id="UP001381693"/>
    </source>
</evidence>
<keyword evidence="9" id="KW-0807">Transducer</keyword>
<feature type="transmembrane region" description="Helical" evidence="10">
    <location>
        <begin position="167"/>
        <end position="189"/>
    </location>
</feature>
<keyword evidence="8" id="KW-0675">Receptor</keyword>
<dbReference type="GO" id="GO:0004930">
    <property type="term" value="F:G protein-coupled receptor activity"/>
    <property type="evidence" value="ECO:0007669"/>
    <property type="project" value="UniProtKB-KW"/>
</dbReference>
<dbReference type="Proteomes" id="UP001381693">
    <property type="component" value="Unassembled WGS sequence"/>
</dbReference>
<evidence type="ECO:0000313" key="12">
    <source>
        <dbReference type="EMBL" id="KAK7066645.1"/>
    </source>
</evidence>
<dbReference type="Pfam" id="PF00001">
    <property type="entry name" value="7tm_1"/>
    <property type="match status" value="1"/>
</dbReference>
<comment type="subcellular location">
    <subcellularLocation>
        <location evidence="1">Cell membrane</location>
        <topology evidence="1">Multi-pass membrane protein</topology>
    </subcellularLocation>
</comment>
<feature type="transmembrane region" description="Helical" evidence="10">
    <location>
        <begin position="55"/>
        <end position="81"/>
    </location>
</feature>
<feature type="domain" description="G-protein coupled receptors family 1 profile" evidence="11">
    <location>
        <begin position="71"/>
        <end position="321"/>
    </location>
</feature>
<keyword evidence="6" id="KW-0297">G-protein coupled receptor</keyword>
<dbReference type="GO" id="GO:0042923">
    <property type="term" value="F:neuropeptide binding"/>
    <property type="evidence" value="ECO:0007669"/>
    <property type="project" value="TreeGrafter"/>
</dbReference>
<evidence type="ECO:0000256" key="3">
    <source>
        <dbReference type="ARBA" id="ARBA00022475"/>
    </source>
</evidence>
<dbReference type="PANTHER" id="PTHR24229">
    <property type="entry name" value="NEUROPEPTIDES RECEPTOR"/>
    <property type="match status" value="1"/>
</dbReference>
<keyword evidence="3" id="KW-1003">Cell membrane</keyword>
<protein>
    <recommendedName>
        <fullName evidence="11">G-protein coupled receptors family 1 profile domain-containing protein</fullName>
    </recommendedName>
</protein>